<gene>
    <name evidence="1" type="ORF">Amon02_000608100</name>
</gene>
<reference evidence="1" key="1">
    <citation type="submission" date="2023-04" db="EMBL/GenBank/DDBJ databases">
        <title>Ambrosiozyma monospora NBRC 10751.</title>
        <authorList>
            <person name="Ichikawa N."/>
            <person name="Sato H."/>
            <person name="Tonouchi N."/>
        </authorList>
    </citation>
    <scope>NUCLEOTIDE SEQUENCE</scope>
    <source>
        <strain evidence="1">NBRC 10751</strain>
    </source>
</reference>
<proteinExistence type="predicted"/>
<accession>A0ACB5T7R1</accession>
<name>A0ACB5T7R1_AMBMO</name>
<keyword evidence="2" id="KW-1185">Reference proteome</keyword>
<dbReference type="Proteomes" id="UP001165064">
    <property type="component" value="Unassembled WGS sequence"/>
</dbReference>
<evidence type="ECO:0000313" key="1">
    <source>
        <dbReference type="EMBL" id="GME83311.1"/>
    </source>
</evidence>
<comment type="caution">
    <text evidence="1">The sequence shown here is derived from an EMBL/GenBank/DDBJ whole genome shotgun (WGS) entry which is preliminary data.</text>
</comment>
<organism evidence="1 2">
    <name type="scientific">Ambrosiozyma monospora</name>
    <name type="common">Yeast</name>
    <name type="synonym">Endomycopsis monosporus</name>
    <dbReference type="NCBI Taxonomy" id="43982"/>
    <lineage>
        <taxon>Eukaryota</taxon>
        <taxon>Fungi</taxon>
        <taxon>Dikarya</taxon>
        <taxon>Ascomycota</taxon>
        <taxon>Saccharomycotina</taxon>
        <taxon>Pichiomycetes</taxon>
        <taxon>Pichiales</taxon>
        <taxon>Pichiaceae</taxon>
        <taxon>Ambrosiozyma</taxon>
    </lineage>
</organism>
<protein>
    <submittedName>
        <fullName evidence="1">Unnamed protein product</fullName>
    </submittedName>
</protein>
<evidence type="ECO:0000313" key="2">
    <source>
        <dbReference type="Proteomes" id="UP001165064"/>
    </source>
</evidence>
<dbReference type="EMBL" id="BSXS01004676">
    <property type="protein sequence ID" value="GME83311.1"/>
    <property type="molecule type" value="Genomic_DNA"/>
</dbReference>
<sequence>MFYANDNAVLEYLSRDLLTKGSLSDIQVNAFGKIYKLHSIIIRRSPYFKSWNLPIFGDLGPNDKPQMLQLNIITYDSFITKDSFELMLKRLYGCIDSQKEKEMPLSMIATADFFQLDDIKWSVLDNYKFDYLTTQLAVSTLKMLDKNDFGDFVFKLEYKCKSFLQDNGWYSGDQEWKDLPVSLIPEIVNSNQFFVPTEFDRIVFATRLFQLSDSPETDIKVVLKMFKSQLCFFTLTYNQQLYLLKLKLKSGEPIFDESMVKASNKLSKHLQNTTCSDKGSPISTEKSPDGTAFPKYRYPVDIQCITSKTR</sequence>